<dbReference type="SUPFAM" id="SSF50998">
    <property type="entry name" value="Quinoprotein alcohol dehydrogenase-like"/>
    <property type="match status" value="2"/>
</dbReference>
<evidence type="ECO:0000313" key="3">
    <source>
        <dbReference type="Proteomes" id="UP000239736"/>
    </source>
</evidence>
<evidence type="ECO:0000259" key="1">
    <source>
        <dbReference type="Pfam" id="PF13360"/>
    </source>
</evidence>
<dbReference type="Proteomes" id="UP000239736">
    <property type="component" value="Unassembled WGS sequence"/>
</dbReference>
<dbReference type="EMBL" id="PRDS01000007">
    <property type="protein sequence ID" value="PPB79983.1"/>
    <property type="molecule type" value="Genomic_DNA"/>
</dbReference>
<dbReference type="PROSITE" id="PS51257">
    <property type="entry name" value="PROKAR_LIPOPROTEIN"/>
    <property type="match status" value="1"/>
</dbReference>
<protein>
    <submittedName>
        <fullName evidence="2">Outer membrane protein assembly factor BamB</fullName>
    </submittedName>
</protein>
<keyword evidence="3" id="KW-1185">Reference proteome</keyword>
<dbReference type="Pfam" id="PF13360">
    <property type="entry name" value="PQQ_2"/>
    <property type="match status" value="1"/>
</dbReference>
<proteinExistence type="predicted"/>
<dbReference type="InterPro" id="IPR015943">
    <property type="entry name" value="WD40/YVTN_repeat-like_dom_sf"/>
</dbReference>
<comment type="caution">
    <text evidence="2">The sequence shown here is derived from an EMBL/GenBank/DDBJ whole genome shotgun (WGS) entry which is preliminary data.</text>
</comment>
<accession>A0A2S5JEX1</accession>
<reference evidence="2 3" key="1">
    <citation type="submission" date="2018-01" db="EMBL/GenBank/DDBJ databases">
        <title>Genomic Encyclopedia of Archaeal and Bacterial Type Strains, Phase II (KMG-II): from individual species to whole genera.</title>
        <authorList>
            <person name="Goeker M."/>
        </authorList>
    </citation>
    <scope>NUCLEOTIDE SEQUENCE [LARGE SCALE GENOMIC DNA]</scope>
    <source>
        <strain evidence="2 3">DSM 12048</strain>
    </source>
</reference>
<gene>
    <name evidence="2" type="ORF">LV82_02265</name>
</gene>
<dbReference type="SMART" id="SM00564">
    <property type="entry name" value="PQQ"/>
    <property type="match status" value="7"/>
</dbReference>
<name>A0A2S5JEX1_9RHOB</name>
<dbReference type="InterPro" id="IPR018391">
    <property type="entry name" value="PQQ_b-propeller_rpt"/>
</dbReference>
<dbReference type="InterPro" id="IPR011047">
    <property type="entry name" value="Quinoprotein_ADH-like_sf"/>
</dbReference>
<dbReference type="InterPro" id="IPR002372">
    <property type="entry name" value="PQQ_rpt_dom"/>
</dbReference>
<sequence length="447" mass="46280">MTITIGKGRQVKISTAIGMVAALVLLAACGEQEVILQGERIDPRVQAMGEPLQVTAARPAPIRLPAARANAEWDHRAGNPAHAPGHVALSPAPVQVWEVSIGAGNDRKHRINAQPIVAGNRVFTLDSQARVTATDLSGRVLWQADLTPPSDRPGEATGGGLAYDSGRVFATTGYGELIALDPANGGILWRQRLLAGVGGAPTAVDGLVYVVADDASAWAVRAADGKVEWTLPGTPSPSGVAGAAAPAVDTRQVVLPFDSGQMISVDRKNGTGLWQAFVAGQRRGRAYASVSDLTGDPVIANGTVYAGTHAGRLIAVDADTGARLWTAADGALSPVAVAGGSVFLVNDEDQLLRLDAASGAEIWRIDLPYFTKDKDKRRKAVVAHYGPVLAGGRLVVVSSDGLLRSFDPQSGALVYSTSLPGGAAAAPAVAGGVLYVVTRDGRLRAFR</sequence>
<dbReference type="AlphaFoldDB" id="A0A2S5JEX1"/>
<organism evidence="2 3">
    <name type="scientific">Albidovulum inexpectatum</name>
    <dbReference type="NCBI Taxonomy" id="196587"/>
    <lineage>
        <taxon>Bacteria</taxon>
        <taxon>Pseudomonadati</taxon>
        <taxon>Pseudomonadota</taxon>
        <taxon>Alphaproteobacteria</taxon>
        <taxon>Rhodobacterales</taxon>
        <taxon>Paracoccaceae</taxon>
        <taxon>Albidovulum</taxon>
    </lineage>
</organism>
<dbReference type="Gene3D" id="2.130.10.10">
    <property type="entry name" value="YVTN repeat-like/Quinoprotein amine dehydrogenase"/>
    <property type="match status" value="2"/>
</dbReference>
<dbReference type="PANTHER" id="PTHR34512:SF30">
    <property type="entry name" value="OUTER MEMBRANE PROTEIN ASSEMBLY FACTOR BAMB"/>
    <property type="match status" value="1"/>
</dbReference>
<feature type="domain" description="Pyrrolo-quinoline quinone repeat" evidence="1">
    <location>
        <begin position="129"/>
        <end position="364"/>
    </location>
</feature>
<evidence type="ECO:0000313" key="2">
    <source>
        <dbReference type="EMBL" id="PPB79983.1"/>
    </source>
</evidence>
<dbReference type="PANTHER" id="PTHR34512">
    <property type="entry name" value="CELL SURFACE PROTEIN"/>
    <property type="match status" value="1"/>
</dbReference>